<dbReference type="InterPro" id="IPR050224">
    <property type="entry name" value="TALE_homeobox"/>
</dbReference>
<keyword evidence="2 5" id="KW-0238">DNA-binding</keyword>
<dbReference type="GO" id="GO:0005634">
    <property type="term" value="C:nucleus"/>
    <property type="evidence" value="ECO:0007669"/>
    <property type="project" value="UniProtKB-SubCell"/>
</dbReference>
<comment type="similarity">
    <text evidence="6">Belongs to the TALE/KNOX homeobox family.</text>
</comment>
<evidence type="ECO:0000259" key="8">
    <source>
        <dbReference type="PROSITE" id="PS51213"/>
    </source>
</evidence>
<feature type="domain" description="Homeobox" evidence="7">
    <location>
        <begin position="193"/>
        <end position="256"/>
    </location>
</feature>
<dbReference type="EMBL" id="JABCRI010000007">
    <property type="protein sequence ID" value="KAF8402797.1"/>
    <property type="molecule type" value="Genomic_DNA"/>
</dbReference>
<feature type="domain" description="ELK" evidence="8">
    <location>
        <begin position="173"/>
        <end position="193"/>
    </location>
</feature>
<proteinExistence type="inferred from homology"/>
<dbReference type="InterPro" id="IPR005540">
    <property type="entry name" value="KNOX1"/>
</dbReference>
<dbReference type="Pfam" id="PF05920">
    <property type="entry name" value="Homeobox_KN"/>
    <property type="match status" value="1"/>
</dbReference>
<evidence type="ECO:0000256" key="4">
    <source>
        <dbReference type="ARBA" id="ARBA00023242"/>
    </source>
</evidence>
<dbReference type="PROSITE" id="PS50071">
    <property type="entry name" value="HOMEOBOX_2"/>
    <property type="match status" value="1"/>
</dbReference>
<dbReference type="Pfam" id="PF03790">
    <property type="entry name" value="KNOX1"/>
    <property type="match status" value="1"/>
</dbReference>
<evidence type="ECO:0000313" key="9">
    <source>
        <dbReference type="EMBL" id="KAF8402797.1"/>
    </source>
</evidence>
<dbReference type="InterPro" id="IPR009057">
    <property type="entry name" value="Homeodomain-like_sf"/>
</dbReference>
<keyword evidence="4 5" id="KW-0539">Nucleus</keyword>
<dbReference type="GO" id="GO:0003677">
    <property type="term" value="F:DNA binding"/>
    <property type="evidence" value="ECO:0007669"/>
    <property type="project" value="UniProtKB-UniRule"/>
</dbReference>
<accession>A0A835DJE3</accession>
<dbReference type="OrthoDB" id="10056939at2759"/>
<dbReference type="InterPro" id="IPR005539">
    <property type="entry name" value="ELK_dom"/>
</dbReference>
<evidence type="ECO:0000313" key="10">
    <source>
        <dbReference type="Proteomes" id="UP000655225"/>
    </source>
</evidence>
<protein>
    <submittedName>
        <fullName evidence="9">Uncharacterized protein</fullName>
    </submittedName>
</protein>
<dbReference type="CDD" id="cd00086">
    <property type="entry name" value="homeodomain"/>
    <property type="match status" value="1"/>
</dbReference>
<dbReference type="PROSITE" id="PS51213">
    <property type="entry name" value="ELK"/>
    <property type="match status" value="1"/>
</dbReference>
<organism evidence="9 10">
    <name type="scientific">Tetracentron sinense</name>
    <name type="common">Spur-leaf</name>
    <dbReference type="NCBI Taxonomy" id="13715"/>
    <lineage>
        <taxon>Eukaryota</taxon>
        <taxon>Viridiplantae</taxon>
        <taxon>Streptophyta</taxon>
        <taxon>Embryophyta</taxon>
        <taxon>Tracheophyta</taxon>
        <taxon>Spermatophyta</taxon>
        <taxon>Magnoliopsida</taxon>
        <taxon>Trochodendrales</taxon>
        <taxon>Trochodendraceae</taxon>
        <taxon>Tetracentron</taxon>
    </lineage>
</organism>
<dbReference type="InterPro" id="IPR005541">
    <property type="entry name" value="KNOX2"/>
</dbReference>
<dbReference type="SMART" id="SM01255">
    <property type="entry name" value="KNOX1"/>
    <property type="match status" value="1"/>
</dbReference>
<dbReference type="AlphaFoldDB" id="A0A835DJE3"/>
<keyword evidence="10" id="KW-1185">Reference proteome</keyword>
<evidence type="ECO:0000256" key="3">
    <source>
        <dbReference type="ARBA" id="ARBA00023155"/>
    </source>
</evidence>
<gene>
    <name evidence="9" type="ORF">HHK36_010888</name>
</gene>
<sequence>MSGREVREEEMSKQLKVEIASHPLFDELLAAHVACLHVITPVYQQPMINYQMATRSPPVHPLLSGSNKELDQFLATYTFVLSSLKEHLQKHVHSHMREAMMASEAIQQELFNLTGEIMVEGAEATMSDGEENLHIEIEKGMFGTSDDRKDTTCFGPSVLTGPERCLMERVKQELKTELKQGFKPKIEDVREEILRKRRAGKLPGGTTSVLKKWWEQHTKWPYPTEEDKAMLVDETGLKLKQINNWFINQRKRNWHESSISETNLGPKNKK</sequence>
<dbReference type="Pfam" id="PF03791">
    <property type="entry name" value="KNOX2"/>
    <property type="match status" value="1"/>
</dbReference>
<name>A0A835DJE3_TETSI</name>
<evidence type="ECO:0000256" key="5">
    <source>
        <dbReference type="PROSITE-ProRule" id="PRU00108"/>
    </source>
</evidence>
<evidence type="ECO:0000256" key="6">
    <source>
        <dbReference type="PROSITE-ProRule" id="PRU00559"/>
    </source>
</evidence>
<reference evidence="9 10" key="1">
    <citation type="submission" date="2020-04" db="EMBL/GenBank/DDBJ databases">
        <title>Plant Genome Project.</title>
        <authorList>
            <person name="Zhang R.-G."/>
        </authorList>
    </citation>
    <scope>NUCLEOTIDE SEQUENCE [LARGE SCALE GENOMIC DNA]</scope>
    <source>
        <strain evidence="9">YNK0</strain>
        <tissue evidence="9">Leaf</tissue>
    </source>
</reference>
<dbReference type="PANTHER" id="PTHR11850">
    <property type="entry name" value="HOMEOBOX PROTEIN TRANSCRIPTION FACTORS"/>
    <property type="match status" value="1"/>
</dbReference>
<comment type="caution">
    <text evidence="9">The sequence shown here is derived from an EMBL/GenBank/DDBJ whole genome shotgun (WGS) entry which is preliminary data.</text>
</comment>
<dbReference type="SMART" id="SM00389">
    <property type="entry name" value="HOX"/>
    <property type="match status" value="1"/>
</dbReference>
<dbReference type="Proteomes" id="UP000655225">
    <property type="component" value="Unassembled WGS sequence"/>
</dbReference>
<feature type="DNA-binding region" description="Homeobox; TALE-type" evidence="5">
    <location>
        <begin position="194"/>
        <end position="257"/>
    </location>
</feature>
<evidence type="ECO:0000256" key="1">
    <source>
        <dbReference type="ARBA" id="ARBA00004123"/>
    </source>
</evidence>
<dbReference type="SUPFAM" id="SSF46689">
    <property type="entry name" value="Homeodomain-like"/>
    <property type="match status" value="1"/>
</dbReference>
<dbReference type="GO" id="GO:0006355">
    <property type="term" value="P:regulation of DNA-templated transcription"/>
    <property type="evidence" value="ECO:0007669"/>
    <property type="project" value="InterPro"/>
</dbReference>
<keyword evidence="3 5" id="KW-0371">Homeobox</keyword>
<dbReference type="InterPro" id="IPR008422">
    <property type="entry name" value="KN_HD"/>
</dbReference>
<evidence type="ECO:0000259" key="7">
    <source>
        <dbReference type="PROSITE" id="PS50071"/>
    </source>
</evidence>
<dbReference type="SMART" id="SM01256">
    <property type="entry name" value="KNOX2"/>
    <property type="match status" value="1"/>
</dbReference>
<dbReference type="InterPro" id="IPR001356">
    <property type="entry name" value="HD"/>
</dbReference>
<dbReference type="Gene3D" id="1.10.10.60">
    <property type="entry name" value="Homeodomain-like"/>
    <property type="match status" value="1"/>
</dbReference>
<comment type="subcellular location">
    <subcellularLocation>
        <location evidence="1 5">Nucleus</location>
    </subcellularLocation>
</comment>
<evidence type="ECO:0000256" key="2">
    <source>
        <dbReference type="ARBA" id="ARBA00023125"/>
    </source>
</evidence>